<dbReference type="PROSITE" id="PS51387">
    <property type="entry name" value="FAD_PCMH"/>
    <property type="match status" value="1"/>
</dbReference>
<protein>
    <submittedName>
        <fullName evidence="6">FAD-binding domain-containing protein</fullName>
    </submittedName>
</protein>
<evidence type="ECO:0000256" key="4">
    <source>
        <dbReference type="ARBA" id="ARBA00023002"/>
    </source>
</evidence>
<proteinExistence type="inferred from homology"/>
<feature type="domain" description="FAD-binding PCMH-type" evidence="5">
    <location>
        <begin position="71"/>
        <end position="243"/>
    </location>
</feature>
<accession>A0A9P4SJQ4</accession>
<evidence type="ECO:0000256" key="3">
    <source>
        <dbReference type="ARBA" id="ARBA00022827"/>
    </source>
</evidence>
<reference evidence="6" key="1">
    <citation type="journal article" date="2020" name="Stud. Mycol.">
        <title>101 Dothideomycetes genomes: a test case for predicting lifestyles and emergence of pathogens.</title>
        <authorList>
            <person name="Haridas S."/>
            <person name="Albert R."/>
            <person name="Binder M."/>
            <person name="Bloem J."/>
            <person name="Labutti K."/>
            <person name="Salamov A."/>
            <person name="Andreopoulos B."/>
            <person name="Baker S."/>
            <person name="Barry K."/>
            <person name="Bills G."/>
            <person name="Bluhm B."/>
            <person name="Cannon C."/>
            <person name="Castanera R."/>
            <person name="Culley D."/>
            <person name="Daum C."/>
            <person name="Ezra D."/>
            <person name="Gonzalez J."/>
            <person name="Henrissat B."/>
            <person name="Kuo A."/>
            <person name="Liang C."/>
            <person name="Lipzen A."/>
            <person name="Lutzoni F."/>
            <person name="Magnuson J."/>
            <person name="Mondo S."/>
            <person name="Nolan M."/>
            <person name="Ohm R."/>
            <person name="Pangilinan J."/>
            <person name="Park H.-J."/>
            <person name="Ramirez L."/>
            <person name="Alfaro M."/>
            <person name="Sun H."/>
            <person name="Tritt A."/>
            <person name="Yoshinaga Y."/>
            <person name="Zwiers L.-H."/>
            <person name="Turgeon B."/>
            <person name="Goodwin S."/>
            <person name="Spatafora J."/>
            <person name="Crous P."/>
            <person name="Grigoriev I."/>
        </authorList>
    </citation>
    <scope>NUCLEOTIDE SEQUENCE</scope>
    <source>
        <strain evidence="6">CBS 101060</strain>
    </source>
</reference>
<comment type="caution">
    <text evidence="6">The sequence shown here is derived from an EMBL/GenBank/DDBJ whole genome shotgun (WGS) entry which is preliminary data.</text>
</comment>
<dbReference type="PANTHER" id="PTHR42973">
    <property type="entry name" value="BINDING OXIDOREDUCTASE, PUTATIVE (AFU_ORTHOLOGUE AFUA_1G17690)-RELATED"/>
    <property type="match status" value="1"/>
</dbReference>
<dbReference type="SUPFAM" id="SSF56176">
    <property type="entry name" value="FAD-binding/transporter-associated domain-like"/>
    <property type="match status" value="1"/>
</dbReference>
<evidence type="ECO:0000313" key="6">
    <source>
        <dbReference type="EMBL" id="KAF2843080.1"/>
    </source>
</evidence>
<keyword evidence="2" id="KW-0285">Flavoprotein</keyword>
<comment type="similarity">
    <text evidence="1">Belongs to the oxygen-dependent FAD-linked oxidoreductase family.</text>
</comment>
<name>A0A9P4SJQ4_9PEZI</name>
<keyword evidence="7" id="KW-1185">Reference proteome</keyword>
<evidence type="ECO:0000313" key="7">
    <source>
        <dbReference type="Proteomes" id="UP000799429"/>
    </source>
</evidence>
<keyword evidence="4" id="KW-0560">Oxidoreductase</keyword>
<organism evidence="6 7">
    <name type="scientific">Patellaria atrata CBS 101060</name>
    <dbReference type="NCBI Taxonomy" id="1346257"/>
    <lineage>
        <taxon>Eukaryota</taxon>
        <taxon>Fungi</taxon>
        <taxon>Dikarya</taxon>
        <taxon>Ascomycota</taxon>
        <taxon>Pezizomycotina</taxon>
        <taxon>Dothideomycetes</taxon>
        <taxon>Dothideomycetes incertae sedis</taxon>
        <taxon>Patellariales</taxon>
        <taxon>Patellariaceae</taxon>
        <taxon>Patellaria</taxon>
    </lineage>
</organism>
<dbReference type="InterPro" id="IPR036318">
    <property type="entry name" value="FAD-bd_PCMH-like_sf"/>
</dbReference>
<dbReference type="Gene3D" id="3.30.465.10">
    <property type="match status" value="1"/>
</dbReference>
<dbReference type="InterPro" id="IPR050416">
    <property type="entry name" value="FAD-linked_Oxidoreductase"/>
</dbReference>
<dbReference type="Proteomes" id="UP000799429">
    <property type="component" value="Unassembled WGS sequence"/>
</dbReference>
<dbReference type="PANTHER" id="PTHR42973:SF22">
    <property type="entry name" value="FAD-BINDING PCMH-TYPE DOMAIN-CONTAINING PROTEIN-RELATED"/>
    <property type="match status" value="1"/>
</dbReference>
<dbReference type="EMBL" id="MU006089">
    <property type="protein sequence ID" value="KAF2843080.1"/>
    <property type="molecule type" value="Genomic_DNA"/>
</dbReference>
<evidence type="ECO:0000256" key="2">
    <source>
        <dbReference type="ARBA" id="ARBA00022630"/>
    </source>
</evidence>
<dbReference type="Pfam" id="PF01565">
    <property type="entry name" value="FAD_binding_4"/>
    <property type="match status" value="1"/>
</dbReference>
<keyword evidence="3" id="KW-0274">FAD</keyword>
<dbReference type="InterPro" id="IPR016169">
    <property type="entry name" value="FAD-bd_PCMH_sub2"/>
</dbReference>
<evidence type="ECO:0000256" key="1">
    <source>
        <dbReference type="ARBA" id="ARBA00005466"/>
    </source>
</evidence>
<evidence type="ECO:0000259" key="5">
    <source>
        <dbReference type="PROSITE" id="PS51387"/>
    </source>
</evidence>
<dbReference type="InterPro" id="IPR006094">
    <property type="entry name" value="Oxid_FAD_bind_N"/>
</dbReference>
<sequence>MLPFSFIRNISFGAGLTVLVAVLSASYFQLLTTSTSNQCAALSSVLRGKVFYPADNAYQESDGSYWRVQETTYRPSCILIPTHRDHVATALKTLTKNNRCKFAVRGGGHTLWNGASNINSGVTIDMRKLNGVTINRDRTVVSAGAGALWGDVYRKADVAKIAVIGARAADVGVAGLTLGGGINYFSARKGFACDNVINFEVVLASGRIVNANTRENSDLWHALKGGANNLGIVTRFDLSSFSYTGIWGGQVVLPDSVSPQMLKGFAELNNKNFDEYASMMLGFSWVYGMGFLWTSNMHYTKPDPNPRTFRAFTSAQPQLASTVRISNQTDFTEEFMTYNKAGSRAMFVTNTFVNDLNFLTSVHKMFKDISTEIQELPGVALSLTFQPISRPLLQASERKGGNVLGLERSEAPLVLCLVSALWSDASQDEIIYSVGRRLTDQIIRSAKKKGLFNEWVYLNYASSWQDPLKGYGERNKQKLRAASRKYDPTGVFQKQVPGGFKLFN</sequence>
<dbReference type="GO" id="GO:0071949">
    <property type="term" value="F:FAD binding"/>
    <property type="evidence" value="ECO:0007669"/>
    <property type="project" value="InterPro"/>
</dbReference>
<dbReference type="InterPro" id="IPR016166">
    <property type="entry name" value="FAD-bd_PCMH"/>
</dbReference>
<gene>
    <name evidence="6" type="ORF">M501DRAFT_924383</name>
</gene>
<dbReference type="GO" id="GO:0016491">
    <property type="term" value="F:oxidoreductase activity"/>
    <property type="evidence" value="ECO:0007669"/>
    <property type="project" value="UniProtKB-KW"/>
</dbReference>
<dbReference type="OrthoDB" id="2151789at2759"/>
<dbReference type="AlphaFoldDB" id="A0A9P4SJQ4"/>